<dbReference type="Pfam" id="PF14765">
    <property type="entry name" value="PS-DH"/>
    <property type="match status" value="2"/>
</dbReference>
<dbReference type="PROSITE" id="PS52004">
    <property type="entry name" value="KS3_2"/>
    <property type="match status" value="3"/>
</dbReference>
<gene>
    <name evidence="13" type="ORF">NX801_30100</name>
</gene>
<dbReference type="Gene3D" id="3.10.129.110">
    <property type="entry name" value="Polyketide synthase dehydratase"/>
    <property type="match status" value="2"/>
</dbReference>
<keyword evidence="6" id="KW-0511">Multifunctional enzyme</keyword>
<dbReference type="Pfam" id="PF00550">
    <property type="entry name" value="PP-binding"/>
    <property type="match status" value="3"/>
</dbReference>
<dbReference type="InterPro" id="IPR020841">
    <property type="entry name" value="PKS_Beta-ketoAc_synthase_dom"/>
</dbReference>
<feature type="active site" description="Proton donor; for dehydratase activity" evidence="8">
    <location>
        <position position="3953"/>
    </location>
</feature>
<evidence type="ECO:0000313" key="13">
    <source>
        <dbReference type="EMBL" id="MCS0639815.1"/>
    </source>
</evidence>
<dbReference type="SMART" id="SM00825">
    <property type="entry name" value="PKS_KS"/>
    <property type="match status" value="3"/>
</dbReference>
<dbReference type="Proteomes" id="UP001431313">
    <property type="component" value="Unassembled WGS sequence"/>
</dbReference>
<feature type="active site" description="Proton donor; for dehydratase activity" evidence="8">
    <location>
        <position position="2185"/>
    </location>
</feature>
<evidence type="ECO:0000313" key="14">
    <source>
        <dbReference type="Proteomes" id="UP001431313"/>
    </source>
</evidence>
<dbReference type="InterPro" id="IPR020807">
    <property type="entry name" value="PKS_DH"/>
</dbReference>
<dbReference type="Pfam" id="PF08659">
    <property type="entry name" value="KR"/>
    <property type="match status" value="2"/>
</dbReference>
<dbReference type="Gene3D" id="1.10.1200.10">
    <property type="entry name" value="ACP-like"/>
    <property type="match status" value="3"/>
</dbReference>
<evidence type="ECO:0000256" key="9">
    <source>
        <dbReference type="SAM" id="MobiDB-lite"/>
    </source>
</evidence>
<feature type="region of interest" description="Disordered" evidence="9">
    <location>
        <begin position="1476"/>
        <end position="1524"/>
    </location>
</feature>
<dbReference type="Pfam" id="PF21089">
    <property type="entry name" value="PKS_DH_N"/>
    <property type="match status" value="2"/>
</dbReference>
<sequence>MMRDPAQATVETPAERDEPIAVVGMGCRLPGADGPAAFWSLLSEGRSAIGEVPADRWPADSPAAVERGGFLDGVGDFDAAFFQVSPREAAAMDPQQRLVLELAWEALEDAGIVPGSLRDTSTAVFVGTLRDDYTNLVYQHGTEALSQHTMTGVNRSIIANRVSYHLGLRGPSMTVDSAQSSSLVAVHLACESLRAGESTAALAAGVNLNLLAENTVTEQRFGALSPDGTTYTFDARANGFTPGEGSGVVVLKPLRAALADGDRVYGVIRGSAVNNDGATDGLTVPGGRAQEEVVRGALERAGTRPDEVQYVELHGTGTPVGDPIEARALGAVLGTGRTGDRALRVGSVKTNIGHLEGAAGIAGLIKALLGIHHRALPASLNFETPNPAIPLTELGLAVQREHTAWPHPDRPLVAGVSSFGMGGTNCHVVVAEPPRAAGEPAQNAGESAPSAAAGAETAAAPGTSGTEGSAAAVLPWVISGANEAALRAQAGRLLEHAGAEDAPGPLDTGWSLATTRTAFRHRAVVLAPDAPGLLAGTAALAEGRTATGVVTGTARPGALAVLFTGQGAQRIGMGQELYAAFPAYAAAFDEVAAALDPQLDRPLAELIADGEGLDETRNAQPALFAVETALYRLLESWGVRPDYLLGHSVGEVTAAHVAGVLDLPDAARLVAARARLMQSAPRGGAMIALEATEEEVLPLLAGEEHRMSVAAVNGPRSTVVSGDEDAVTALAERLRSEGRRTRRLTVSHAFHSPHMAGVLAEFTAAVSGLEFRVPRIPVVSNVTGVLASAEELGSPEYWARHIRSAVRFHDGVRHLEERGVTTLVEAGPDGVLAALARDCLGRPEETGIVAVLRRDRPEPATALAALATLFVRGTEVDWSALYGGSGARRVALPTYAFQRKRYWIGGTARTVPLATTPGDTPQETETEAGTESPADPRGALGARLAGLGERERREEVTRLVTEHTVAVLEYDQDDRLDQRAPFKELGFSSLMTTELRARLERATGLSLPTGLLFDHPTPEALAVFVEARLLGTDGLAAGAAPAAVHEHEPIAVVSMACRFPGGVDSPEGLWQLVADGRDAVSTFPENRGWPAGLYDPDPERQGTSSVRHGGFLHTAGEFDAAFFGISPREALAMDPQQRLLLETSWEAVERAGLLPETLRGSRTGVFVGATALEYGPRMQDAPESVQGHVLTGSTTSVMSGRIAYQLGLVGPAMTVDTACSSSLVALHLAVRSLRSGETTVALAGGAAVMSSPGMLVEFSRQRGLAPDGRCKSFAAGADGTGWSEGVGVLVLERLSDARRNGHPVLAVIRGSAINQDGASNGLTAPSGLAQQRVIRDALADSGLTPADVDAVEAHGTGTVLGDPIEAEALMATYGSGRDTGAEPAYLGSLKSNLGHTQAAAGVAGVIKMVEAMRHGVLPKTLHVDEPTPRVDWSAGRLELLTEARPWHADGRPRRAAVSSFGISGTNAHLVLEAAPAETPEATAEAAPADDAPAEAPEATGTTPAAPAEAPRATAEAAPAAPAKDTPALPLPWVLSARDPEALRGQAERLRAQLGGAVPDPAAVGRSLATTRTAFEERAVVLGTTAGEFLAGLDALAGDVQGTPETPDVVRGTAVAGGRTAFLFTGQGAQRLGMGRELHAAHPVFAAALDEVLDAFDGLLDRPLRAVLLAEPDGPDAGLLDLTGYTQPALFAVEVALFRLLAHHGVVPDLLAGHSIGELAAAHAAGVLPLRDAAVLVAARARLMGSARSGGAMIAVEGEEDEVLRSLAGHEDTLALAAVNGPRSVVVSGDADAAEEVAAHWRAQGRRTRRLTVSHAFHSPHMDAVLDEFREVAAGLRFSRPEVPIVSTVTGRPATEAELTSPDYWAGQIRATVRFHDAARELARQGATVLVEIGPDAVLTALAQGALEDVTAVALLRAGRPEPETLAQGLARAHAAGAPLDAASFFPGAGTVPLPTYAFRHQHYWLAPQAPTDARSLGLDAAGHPLLATSLELADRADTVLTSRISLADHPWLADHAIAGTVLLPGTAFLELALAAGERLRVPHVDDLTLEAPLVLPAGEAVRVQVSVAAPGADGARAFAVHAGPDTDEPGARRWTRHASGTLTATTPAASAEAWAPAAWPPAGAEPLPLDGAYDRLAALGYGYGPAFRGLTGVWAAGDELYAEVRLDDAHREGADRFGVHPALLDAVLHPLVLSLGSAGSGAPAADGTIRLPFTWAGVTLHATGAAALRIRISPRGADTYGLDLADPAGSPVAAVEALTLRAAETGRLARAARESAGGLYELRWPVVAPAAGAPAVTLARAGDDLAATEPADVVLVRAHATADPAPGEHPVVERVLRLAQEFLADERFADSRMAVVTSGAVAVLPDEDVTDLDAAPVWGLVRTLQSEHPDRFVLIDVTADTATDATADGATDADHAVTAALATGEPQTAVRDGEVRAARLAAAPAPADGTAPPALDPDGTVLITGGTGGLGAFFARHLIEAYGVRRLVLTSRRGAAAPGAAELADELAALGAEVRIEAVDAGDREAVAALLASVPADHPLTAVVHTAGVLADATVTSLTPEGLRTVLRPKADAARHLHELTAGLNLGAFVLFSSVSGLLGTAGQANYAAANAVLDALAHHRRANGLAATSIAWGLWDGARGMGSTLTDTELARWERAGLPPLTGEQGLALFDAALTGASPLPVAVRLRPDRAGTADVHPLLRDLFPAPARRAARSGGGSADSGWVRRIAGLPADQREEAVLDLVRTEVAAVLGHSGAAAVAPDRAFKEIGFDSMGGVELRNRLGRATGLRLPTTLVFDHPAPAAVAAHLLSRVTADTAPAAPAAPRARVRADEPIAIVGMACRYPGGVGSPDDLWRLVAEGTDAIGTFPDNRGWDLEGLYDPDPAAAGTSYTRHGGFLYDADLFDSEFFGMAPREATAVDPQQRLLLETAWETFESAGIDPATLRGSSTGVFAGAMYDDYAVRASAAAGEFEGFLLAGNLSSVLSGRVAYTYGLEGPAVTVDTACSSSLVALHLAANALRSGECDLALAGGVTVMAQPTTFVEFSRQRGLSADGRCKAFGAGADGTGWSEGVGLLLVERLSDARRNGHTVLAVVRGTAVNQDGASNGLTAPNGPSQERVIRQALAGAGLTAAEVDAVEAHGTGTVLGDPIEAQALMNTYGQERADGQDPLWLGSLKSNIGHAQAAAGVGGIIKMIKAMDHGTLPRTLHADEPSPHVDWSDGAVALLTGERPWPSAGRPRRAGVSSFGISGTNAHVIIEEAAPTVVPAARNTATPATGEAAPATGETPQTTGDAGGNRPETATAWILSARTEDAVRDQAARLHAHALAHPALTAADIGHSLVTGRTVMAHGAAVVGAGREALLAGLRTLADGGAASSVVRGRSGRQGKTAFLLTGQGSQRLGMGRELYGSEPVFARALDATAAQLDTALPRPLREVLFAPEGSADSALLDQTVFTQAALFAVEVALFRWYEHHGVTPDFLLGHSVGEVAAAHVAGVLDLPGACRLVAERGRLMQSAPEGGAMLAVEATEDEVRAALDALPTGRELVDVAAVNGPRAVVVSGDAGVVAELAAAWRESDVRVKALTVSHAFHSPHMAGILAEFTAAVSGLEFRAPRIPVVSNVTGVLATAEELGSPEYWARHIRSAVRFHDGVRHLEERGVVRWLELGPHGVLTSLAQQSLAEEAAVLTPALRAGRPEAETLWGALAQLRMSGAPADWAAVHPDGRRVQLPGYAFQRRRYWLDAPAPAADASGLGLQALEHPLLGAGVRLADRDGHLFTGRLSLRTHPWLADHAVAGTMLLPATGVLELAARAGEHTGTPGVADLTLAAPLVVPAHGAVDIQVTVGAPDDRGDRPVEVHSRAGDAEWVANAHGTLTAGEPPLPDGDLTAWPPPGATELPLDGAYEAVAAHGFGYGPAFRGLRRLWQHDGDLFAEVVPAEAVTAGAGGFLLHPAALDAALHPLLPGFGHQDGVARLPFAWSGVHLYATGAAALRVRLSLSGGGADPDASLEASLLVADATGAPVASVDSLLLRPLSAEAVRAAARAGRDGLFPLEWSELPVTPAGSGTGTGDWAALGASPVPGVASHPDLGAVAATGARTVLWSLVSESADAEVRGAGIAGLARVEASRALQRVRDFLADERLADARLVVVTRSAVATGDEGVTDLVHAAVWGLLRTAQTEQPGRIVLVDTDADGAARLPAALATGEPQLAVREGRVLVPRLERAVTADGAEAPRWDRGTVVITGATGTLGAILARHLVTEHGARDLLLLSRRGAEAPGAAELTAELAGLGATARAVACDAADREDLARALDGVPVRAVVHTAGVLDDAVFGDLTTERLDAVLRPKVDAAWHLHELTRDLPLDAFVLYSSIAGLIGNAGQANYAAGNTFLDALAQHRRALGLPAVSLAWGLWEQSSTISGGLGETDLRRLARLGLVALPAGEAMELFDAAFTTGRPVLAVTRLDTGALRRQGERVLPVLRNLAPAAPRRRSAAAGAADAGGAEATARRLAALAGPQRREALVELVRAQVAGVLGHADAGAVDAERSFQEAGFDSLTAVELRNQLNAATGLRLPTTLVFDHPNPTALAAYLDGQFADRAGSPADPVLAELDRTAAAIREFGADDGARAQVAARLRELLALAGAPAATAPAAVAEVTDTELEAASDEELFALFDELD</sequence>
<feature type="region of interest" description="C-terminal hotdog fold" evidence="8">
    <location>
        <begin position="2124"/>
        <end position="2269"/>
    </location>
</feature>
<evidence type="ECO:0000259" key="12">
    <source>
        <dbReference type="PROSITE" id="PS52019"/>
    </source>
</evidence>
<keyword evidence="4" id="KW-0808">Transferase</keyword>
<keyword evidence="2" id="KW-0596">Phosphopantetheine</keyword>
<dbReference type="RefSeq" id="WP_258791139.1">
    <property type="nucleotide sequence ID" value="NZ_JANUGQ010000046.1"/>
</dbReference>
<dbReference type="Pfam" id="PF16197">
    <property type="entry name" value="KAsynt_C_assoc"/>
    <property type="match status" value="3"/>
</dbReference>
<feature type="compositionally biased region" description="Low complexity" evidence="9">
    <location>
        <begin position="444"/>
        <end position="466"/>
    </location>
</feature>
<evidence type="ECO:0000256" key="1">
    <source>
        <dbReference type="ARBA" id="ARBA00004792"/>
    </source>
</evidence>
<dbReference type="InterPro" id="IPR016035">
    <property type="entry name" value="Acyl_Trfase/lysoPLipase"/>
</dbReference>
<dbReference type="SUPFAM" id="SSF51735">
    <property type="entry name" value="NAD(P)-binding Rossmann-fold domains"/>
    <property type="match status" value="4"/>
</dbReference>
<feature type="compositionally biased region" description="Low complexity" evidence="9">
    <location>
        <begin position="3271"/>
        <end position="3287"/>
    </location>
</feature>
<dbReference type="SMART" id="SM00822">
    <property type="entry name" value="PKS_KR"/>
    <property type="match status" value="2"/>
</dbReference>
<dbReference type="Gene3D" id="3.40.47.10">
    <property type="match status" value="3"/>
</dbReference>
<feature type="domain" description="Ketosynthase family 3 (KS3)" evidence="11">
    <location>
        <begin position="1047"/>
        <end position="1473"/>
    </location>
</feature>
<evidence type="ECO:0000256" key="6">
    <source>
        <dbReference type="ARBA" id="ARBA00023268"/>
    </source>
</evidence>
<dbReference type="InterPro" id="IPR018201">
    <property type="entry name" value="Ketoacyl_synth_AS"/>
</dbReference>
<feature type="domain" description="PKS/mFAS DH" evidence="12">
    <location>
        <begin position="1983"/>
        <end position="2269"/>
    </location>
</feature>
<keyword evidence="14" id="KW-1185">Reference proteome</keyword>
<feature type="active site" description="Proton acceptor; for dehydratase activity" evidence="8">
    <location>
        <position position="3790"/>
    </location>
</feature>
<feature type="domain" description="Carrier" evidence="10">
    <location>
        <begin position="2738"/>
        <end position="2813"/>
    </location>
</feature>
<evidence type="ECO:0000256" key="2">
    <source>
        <dbReference type="ARBA" id="ARBA00022450"/>
    </source>
</evidence>
<dbReference type="InterPro" id="IPR049551">
    <property type="entry name" value="PKS_DH_C"/>
</dbReference>
<feature type="compositionally biased region" description="Low complexity" evidence="9">
    <location>
        <begin position="937"/>
        <end position="947"/>
    </location>
</feature>
<evidence type="ECO:0000256" key="8">
    <source>
        <dbReference type="PROSITE-ProRule" id="PRU01363"/>
    </source>
</evidence>
<dbReference type="SMART" id="SM00826">
    <property type="entry name" value="PKS_DH"/>
    <property type="match status" value="2"/>
</dbReference>
<dbReference type="InterPro" id="IPR009081">
    <property type="entry name" value="PP-bd_ACP"/>
</dbReference>
<dbReference type="Pfam" id="PF22953">
    <property type="entry name" value="SpnB_Rossmann"/>
    <property type="match status" value="2"/>
</dbReference>
<dbReference type="PROSITE" id="PS50075">
    <property type="entry name" value="CARRIER"/>
    <property type="match status" value="3"/>
</dbReference>
<reference evidence="13" key="1">
    <citation type="submission" date="2022-08" db="EMBL/GenBank/DDBJ databases">
        <authorList>
            <person name="Somphong A."/>
            <person name="Phongsopitanun W."/>
        </authorList>
    </citation>
    <scope>NUCLEOTIDE SEQUENCE</scope>
    <source>
        <strain evidence="13">LP05-1</strain>
    </source>
</reference>
<dbReference type="InterPro" id="IPR042104">
    <property type="entry name" value="PKS_dehydratase_sf"/>
</dbReference>
<evidence type="ECO:0000256" key="7">
    <source>
        <dbReference type="ARBA" id="ARBA00023315"/>
    </source>
</evidence>
<feature type="region of interest" description="Disordered" evidence="9">
    <location>
        <begin position="437"/>
        <end position="466"/>
    </location>
</feature>
<dbReference type="InterPro" id="IPR055123">
    <property type="entry name" value="SpnB-like_Rossmann"/>
</dbReference>
<dbReference type="SUPFAM" id="SSF53901">
    <property type="entry name" value="Thiolase-like"/>
    <property type="match status" value="3"/>
</dbReference>
<dbReference type="CDD" id="cd00833">
    <property type="entry name" value="PKS"/>
    <property type="match status" value="3"/>
</dbReference>
<feature type="domain" description="Carrier" evidence="10">
    <location>
        <begin position="954"/>
        <end position="1029"/>
    </location>
</feature>
<accession>A0ABT2CQU0</accession>
<dbReference type="InterPro" id="IPR001227">
    <property type="entry name" value="Ac_transferase_dom_sf"/>
</dbReference>
<dbReference type="EMBL" id="JANUGQ010000046">
    <property type="protein sequence ID" value="MCS0639815.1"/>
    <property type="molecule type" value="Genomic_DNA"/>
</dbReference>
<dbReference type="InterPro" id="IPR049552">
    <property type="entry name" value="PKS_DH_N"/>
</dbReference>
<dbReference type="Pfam" id="PF02801">
    <property type="entry name" value="Ketoacyl-synt_C"/>
    <property type="match status" value="3"/>
</dbReference>
<dbReference type="InterPro" id="IPR036736">
    <property type="entry name" value="ACP-like_sf"/>
</dbReference>
<dbReference type="PROSITE" id="PS52019">
    <property type="entry name" value="PKS_MFAS_DH"/>
    <property type="match status" value="2"/>
</dbReference>
<proteinExistence type="predicted"/>
<dbReference type="InterPro" id="IPR013968">
    <property type="entry name" value="PKS_KR"/>
</dbReference>
<keyword evidence="5" id="KW-0045">Antibiotic biosynthesis</keyword>
<feature type="region of interest" description="N-terminal hotdog fold" evidence="8">
    <location>
        <begin position="1983"/>
        <end position="2109"/>
    </location>
</feature>
<feature type="domain" description="PKS/mFAS DH" evidence="12">
    <location>
        <begin position="3758"/>
        <end position="4037"/>
    </location>
</feature>
<dbReference type="SUPFAM" id="SSF47336">
    <property type="entry name" value="ACP-like"/>
    <property type="match status" value="3"/>
</dbReference>
<evidence type="ECO:0000256" key="4">
    <source>
        <dbReference type="ARBA" id="ARBA00022679"/>
    </source>
</evidence>
<feature type="domain" description="Carrier" evidence="10">
    <location>
        <begin position="4512"/>
        <end position="4590"/>
    </location>
</feature>
<keyword evidence="3" id="KW-0597">Phosphoprotein</keyword>
<dbReference type="InterPro" id="IPR016039">
    <property type="entry name" value="Thiolase-like"/>
</dbReference>
<dbReference type="PANTHER" id="PTHR43775:SF51">
    <property type="entry name" value="INACTIVE PHENOLPHTHIOCEROL SYNTHESIS POLYKETIDE SYNTHASE TYPE I PKS1-RELATED"/>
    <property type="match status" value="1"/>
</dbReference>
<evidence type="ECO:0000256" key="5">
    <source>
        <dbReference type="ARBA" id="ARBA00023194"/>
    </source>
</evidence>
<dbReference type="PANTHER" id="PTHR43775">
    <property type="entry name" value="FATTY ACID SYNTHASE"/>
    <property type="match status" value="1"/>
</dbReference>
<dbReference type="Gene3D" id="3.40.366.10">
    <property type="entry name" value="Malonyl-Coenzyme A Acyl Carrier Protein, domain 2"/>
    <property type="match status" value="3"/>
</dbReference>
<dbReference type="InterPro" id="IPR014043">
    <property type="entry name" value="Acyl_transferase_dom"/>
</dbReference>
<dbReference type="SUPFAM" id="SSF55048">
    <property type="entry name" value="Probable ACP-binding domain of malonyl-CoA ACP transacylase"/>
    <property type="match status" value="3"/>
</dbReference>
<feature type="region of interest" description="Disordered" evidence="9">
    <location>
        <begin position="3271"/>
        <end position="3298"/>
    </location>
</feature>
<dbReference type="InterPro" id="IPR057326">
    <property type="entry name" value="KR_dom"/>
</dbReference>
<dbReference type="InterPro" id="IPR006162">
    <property type="entry name" value="Ppantetheine_attach_site"/>
</dbReference>
<feature type="domain" description="Ketosynthase family 3 (KS3)" evidence="11">
    <location>
        <begin position="2832"/>
        <end position="3259"/>
    </location>
</feature>
<dbReference type="InterPro" id="IPR032821">
    <property type="entry name" value="PKS_assoc"/>
</dbReference>
<dbReference type="Pfam" id="PF00698">
    <property type="entry name" value="Acyl_transf_1"/>
    <property type="match status" value="3"/>
</dbReference>
<evidence type="ECO:0000259" key="10">
    <source>
        <dbReference type="PROSITE" id="PS50075"/>
    </source>
</evidence>
<keyword evidence="7" id="KW-0012">Acyltransferase</keyword>
<comment type="caution">
    <text evidence="13">The sequence shown here is derived from an EMBL/GenBank/DDBJ whole genome shotgun (WGS) entry which is preliminary data.</text>
</comment>
<organism evidence="13 14">
    <name type="scientific">Streptomyces pyxinae</name>
    <dbReference type="NCBI Taxonomy" id="2970734"/>
    <lineage>
        <taxon>Bacteria</taxon>
        <taxon>Bacillati</taxon>
        <taxon>Actinomycetota</taxon>
        <taxon>Actinomycetes</taxon>
        <taxon>Kitasatosporales</taxon>
        <taxon>Streptomycetaceae</taxon>
        <taxon>Streptomyces</taxon>
    </lineage>
</organism>
<feature type="region of interest" description="C-terminal hotdog fold" evidence="8">
    <location>
        <begin position="3892"/>
        <end position="4037"/>
    </location>
</feature>
<dbReference type="Pfam" id="PF00109">
    <property type="entry name" value="ketoacyl-synt"/>
    <property type="match status" value="3"/>
</dbReference>
<dbReference type="InterPro" id="IPR020806">
    <property type="entry name" value="PKS_PP-bd"/>
</dbReference>
<feature type="active site" description="Proton acceptor; for dehydratase activity" evidence="8">
    <location>
        <position position="2015"/>
    </location>
</feature>
<comment type="pathway">
    <text evidence="1">Antibiotic biosynthesis.</text>
</comment>
<dbReference type="Gene3D" id="3.40.50.720">
    <property type="entry name" value="NAD(P)-binding Rossmann-like Domain"/>
    <property type="match status" value="2"/>
</dbReference>
<dbReference type="Gene3D" id="3.30.70.3290">
    <property type="match status" value="3"/>
</dbReference>
<evidence type="ECO:0000256" key="3">
    <source>
        <dbReference type="ARBA" id="ARBA00022553"/>
    </source>
</evidence>
<dbReference type="SMART" id="SM00827">
    <property type="entry name" value="PKS_AT"/>
    <property type="match status" value="3"/>
</dbReference>
<evidence type="ECO:0000259" key="11">
    <source>
        <dbReference type="PROSITE" id="PS52004"/>
    </source>
</evidence>
<feature type="domain" description="Ketosynthase family 3 (KS3)" evidence="11">
    <location>
        <begin position="17"/>
        <end position="432"/>
    </location>
</feature>
<dbReference type="InterPro" id="IPR050091">
    <property type="entry name" value="PKS_NRPS_Biosynth_Enz"/>
</dbReference>
<dbReference type="InterPro" id="IPR014031">
    <property type="entry name" value="Ketoacyl_synth_C"/>
</dbReference>
<dbReference type="PROSITE" id="PS00012">
    <property type="entry name" value="PHOSPHOPANTETHEINE"/>
    <property type="match status" value="3"/>
</dbReference>
<name>A0ABT2CQU0_9ACTN</name>
<feature type="region of interest" description="Disordered" evidence="9">
    <location>
        <begin position="910"/>
        <end position="947"/>
    </location>
</feature>
<dbReference type="SMART" id="SM01294">
    <property type="entry name" value="PKS_PP_betabranch"/>
    <property type="match status" value="2"/>
</dbReference>
<dbReference type="SMART" id="SM00823">
    <property type="entry name" value="PKS_PP"/>
    <property type="match status" value="3"/>
</dbReference>
<dbReference type="InterPro" id="IPR049900">
    <property type="entry name" value="PKS_mFAS_DH"/>
</dbReference>
<dbReference type="InterPro" id="IPR014030">
    <property type="entry name" value="Ketoacyl_synth_N"/>
</dbReference>
<dbReference type="SUPFAM" id="SSF52151">
    <property type="entry name" value="FabD/lysophospholipase-like"/>
    <property type="match status" value="3"/>
</dbReference>
<dbReference type="InterPro" id="IPR016036">
    <property type="entry name" value="Malonyl_transacylase_ACP-bd"/>
</dbReference>
<protein>
    <submittedName>
        <fullName evidence="13">Type I polyketide synthase</fullName>
    </submittedName>
</protein>
<dbReference type="CDD" id="cd08956">
    <property type="entry name" value="KR_3_FAS_SDR_x"/>
    <property type="match status" value="2"/>
</dbReference>
<dbReference type="InterPro" id="IPR036291">
    <property type="entry name" value="NAD(P)-bd_dom_sf"/>
</dbReference>
<feature type="region of interest" description="N-terminal hotdog fold" evidence="8">
    <location>
        <begin position="3758"/>
        <end position="3879"/>
    </location>
</feature>
<dbReference type="PROSITE" id="PS00606">
    <property type="entry name" value="KS3_1"/>
    <property type="match status" value="2"/>
</dbReference>